<evidence type="ECO:0000313" key="5">
    <source>
        <dbReference type="Proteomes" id="UP000589620"/>
    </source>
</evidence>
<dbReference type="GO" id="GO:0003993">
    <property type="term" value="F:acid phosphatase activity"/>
    <property type="evidence" value="ECO:0007669"/>
    <property type="project" value="InterPro"/>
</dbReference>
<organism evidence="4 5">
    <name type="scientific">Leifsonia soli</name>
    <dbReference type="NCBI Taxonomy" id="582665"/>
    <lineage>
        <taxon>Bacteria</taxon>
        <taxon>Bacillati</taxon>
        <taxon>Actinomycetota</taxon>
        <taxon>Actinomycetes</taxon>
        <taxon>Micrococcales</taxon>
        <taxon>Microbacteriaceae</taxon>
        <taxon>Leifsonia</taxon>
    </lineage>
</organism>
<evidence type="ECO:0000256" key="1">
    <source>
        <dbReference type="ARBA" id="ARBA00022729"/>
    </source>
</evidence>
<sequence>MAKHRILAVAALAAAAVVLSVSVPQSVEGVAAGAGSVHFTASGDYGPGASAQAVLTGIKNLSPDLHLALGDLSYGATGQEQAWCDLVTSRTGPGFPFELVSGNHESSGQNGNINDFSACLPNQLPGAVGTYGREYYVDVPQGAPLVRFIMISPGLPFSDGTWTYASGTSHYAWTQAAIDGARTAGTPWVVVGMHKPCLSLGDYSCEAGADLLNLLVSKRVDLVLTGHEHLYQRSKQLATGAGCPAITPGTSTAACVADADSTLVKGSGTVFATVGTGGNGNYDVHPADSEAGYFAAAYGSAAAPVYGSLDVSVTATQLTASFVRAAGASFTDGFTVGPPAAGNQPPNAVFAASCADLTCSLDGTGSTDPDGVITSFAWDFGDGSSGTGGTIAHTYAVAGTYTARLTVLDDGGATAATTRTLVVTAPPPPPDTLAADPFERAVTNGWGTAPTGGTWSVAGSSSLYAVAGGTGRIQLPAGSGGTGRLPGVSATGIDLRLGLAIDKLPSSGNVYVTVQGRRIATAGSYGSKLIVSAAGKVTIQIVRVDQNGGNEVVVQSSVTVPNVTYTAGMRLNVRMRTTGTAPTLVETKAWVDGSPEPSAWQRSATDSTAALQGAGGLAVTGYLSGGVANAPVTLSVDDLTAVKP</sequence>
<dbReference type="Pfam" id="PF18911">
    <property type="entry name" value="PKD_4"/>
    <property type="match status" value="1"/>
</dbReference>
<dbReference type="Pfam" id="PF00149">
    <property type="entry name" value="Metallophos"/>
    <property type="match status" value="1"/>
</dbReference>
<dbReference type="InterPro" id="IPR029052">
    <property type="entry name" value="Metallo-depent_PP-like"/>
</dbReference>
<feature type="chain" id="PRO_5038735106" evidence="2">
    <location>
        <begin position="27"/>
        <end position="644"/>
    </location>
</feature>
<dbReference type="SMART" id="SM00089">
    <property type="entry name" value="PKD"/>
    <property type="match status" value="1"/>
</dbReference>
<dbReference type="CDD" id="cd00146">
    <property type="entry name" value="PKD"/>
    <property type="match status" value="1"/>
</dbReference>
<dbReference type="SUPFAM" id="SSF49299">
    <property type="entry name" value="PKD domain"/>
    <property type="match status" value="1"/>
</dbReference>
<keyword evidence="1 2" id="KW-0732">Signal</keyword>
<gene>
    <name evidence="4" type="ORF">BJ963_002956</name>
</gene>
<reference evidence="4 5" key="1">
    <citation type="submission" date="2020-07" db="EMBL/GenBank/DDBJ databases">
        <title>Sequencing the genomes of 1000 actinobacteria strains.</title>
        <authorList>
            <person name="Klenk H.-P."/>
        </authorList>
    </citation>
    <scope>NUCLEOTIDE SEQUENCE [LARGE SCALE GENOMIC DNA]</scope>
    <source>
        <strain evidence="4 5">DSM 23871</strain>
    </source>
</reference>
<dbReference type="PROSITE" id="PS50093">
    <property type="entry name" value="PKD"/>
    <property type="match status" value="1"/>
</dbReference>
<dbReference type="InterPro" id="IPR035986">
    <property type="entry name" value="PKD_dom_sf"/>
</dbReference>
<dbReference type="GO" id="GO:0005975">
    <property type="term" value="P:carbohydrate metabolic process"/>
    <property type="evidence" value="ECO:0007669"/>
    <property type="project" value="UniProtKB-ARBA"/>
</dbReference>
<dbReference type="EMBL" id="JACCBJ010000001">
    <property type="protein sequence ID" value="NYD75437.1"/>
    <property type="molecule type" value="Genomic_DNA"/>
</dbReference>
<dbReference type="InterPro" id="IPR022409">
    <property type="entry name" value="PKD/Chitinase_dom"/>
</dbReference>
<dbReference type="RefSeq" id="WP_179457353.1">
    <property type="nucleotide sequence ID" value="NZ_BAAAPX010000001.1"/>
</dbReference>
<feature type="domain" description="PKD" evidence="3">
    <location>
        <begin position="355"/>
        <end position="426"/>
    </location>
</feature>
<dbReference type="Gene3D" id="3.60.21.10">
    <property type="match status" value="1"/>
</dbReference>
<evidence type="ECO:0000313" key="4">
    <source>
        <dbReference type="EMBL" id="NYD75437.1"/>
    </source>
</evidence>
<dbReference type="SUPFAM" id="SSF56300">
    <property type="entry name" value="Metallo-dependent phosphatases"/>
    <property type="match status" value="1"/>
</dbReference>
<dbReference type="InterPro" id="IPR004843">
    <property type="entry name" value="Calcineurin-like_PHP"/>
</dbReference>
<dbReference type="Gene3D" id="2.60.40.10">
    <property type="entry name" value="Immunoglobulins"/>
    <property type="match status" value="1"/>
</dbReference>
<dbReference type="AlphaFoldDB" id="A0A852T2N5"/>
<dbReference type="InterPro" id="IPR000601">
    <property type="entry name" value="PKD_dom"/>
</dbReference>
<dbReference type="InterPro" id="IPR039331">
    <property type="entry name" value="PAPs-like"/>
</dbReference>
<dbReference type="InterPro" id="IPR013783">
    <property type="entry name" value="Ig-like_fold"/>
</dbReference>
<comment type="caution">
    <text evidence="4">The sequence shown here is derived from an EMBL/GenBank/DDBJ whole genome shotgun (WGS) entry which is preliminary data.</text>
</comment>
<dbReference type="PANTHER" id="PTHR22953">
    <property type="entry name" value="ACID PHOSPHATASE RELATED"/>
    <property type="match status" value="1"/>
</dbReference>
<feature type="signal peptide" evidence="2">
    <location>
        <begin position="1"/>
        <end position="26"/>
    </location>
</feature>
<evidence type="ECO:0000256" key="2">
    <source>
        <dbReference type="SAM" id="SignalP"/>
    </source>
</evidence>
<dbReference type="PANTHER" id="PTHR22953:SF153">
    <property type="entry name" value="PURPLE ACID PHOSPHATASE"/>
    <property type="match status" value="1"/>
</dbReference>
<evidence type="ECO:0000259" key="3">
    <source>
        <dbReference type="PROSITE" id="PS50093"/>
    </source>
</evidence>
<name>A0A852T2N5_9MICO</name>
<proteinExistence type="predicted"/>
<accession>A0A852T2N5</accession>
<dbReference type="Proteomes" id="UP000589620">
    <property type="component" value="Unassembled WGS sequence"/>
</dbReference>
<keyword evidence="5" id="KW-1185">Reference proteome</keyword>
<protein>
    <submittedName>
        <fullName evidence="4">PKD repeat protein</fullName>
    </submittedName>
</protein>